<comment type="caution">
    <text evidence="1">The sequence shown here is derived from an EMBL/GenBank/DDBJ whole genome shotgun (WGS) entry which is preliminary data.</text>
</comment>
<feature type="non-terminal residue" evidence="1">
    <location>
        <position position="1"/>
    </location>
</feature>
<evidence type="ECO:0000313" key="1">
    <source>
        <dbReference type="EMBL" id="KAI4811011.1"/>
    </source>
</evidence>
<sequence length="89" mass="9187">GETGSVCGSRELLVDNTCLRPGLVAPRHILNKQRAGNDKVSQSGGPGGGGRLAPLASIILRGSSDSARAELVYPSLPDDCQCAFPIGER</sequence>
<keyword evidence="2" id="KW-1185">Reference proteome</keyword>
<name>A0ACB9WCC8_CHAAC</name>
<evidence type="ECO:0000313" key="2">
    <source>
        <dbReference type="Proteomes" id="UP001057452"/>
    </source>
</evidence>
<protein>
    <submittedName>
        <fullName evidence="1">Uncharacterized protein</fullName>
    </submittedName>
</protein>
<reference evidence="1" key="1">
    <citation type="submission" date="2022-05" db="EMBL/GenBank/DDBJ databases">
        <title>Chromosome-level genome of Chaenocephalus aceratus.</title>
        <authorList>
            <person name="Park H."/>
        </authorList>
    </citation>
    <scope>NUCLEOTIDE SEQUENCE</scope>
    <source>
        <strain evidence="1">KU_202001</strain>
    </source>
</reference>
<dbReference type="EMBL" id="CM043800">
    <property type="protein sequence ID" value="KAI4811011.1"/>
    <property type="molecule type" value="Genomic_DNA"/>
</dbReference>
<gene>
    <name evidence="1" type="ORF">KUCAC02_013938</name>
</gene>
<feature type="non-terminal residue" evidence="1">
    <location>
        <position position="89"/>
    </location>
</feature>
<dbReference type="Proteomes" id="UP001057452">
    <property type="component" value="Chromosome 16"/>
</dbReference>
<accession>A0ACB9WCC8</accession>
<organism evidence="1 2">
    <name type="scientific">Chaenocephalus aceratus</name>
    <name type="common">Blackfin icefish</name>
    <name type="synonym">Chaenichthys aceratus</name>
    <dbReference type="NCBI Taxonomy" id="36190"/>
    <lineage>
        <taxon>Eukaryota</taxon>
        <taxon>Metazoa</taxon>
        <taxon>Chordata</taxon>
        <taxon>Craniata</taxon>
        <taxon>Vertebrata</taxon>
        <taxon>Euteleostomi</taxon>
        <taxon>Actinopterygii</taxon>
        <taxon>Neopterygii</taxon>
        <taxon>Teleostei</taxon>
        <taxon>Neoteleostei</taxon>
        <taxon>Acanthomorphata</taxon>
        <taxon>Eupercaria</taxon>
        <taxon>Perciformes</taxon>
        <taxon>Notothenioidei</taxon>
        <taxon>Channichthyidae</taxon>
        <taxon>Chaenocephalus</taxon>
    </lineage>
</organism>
<proteinExistence type="predicted"/>